<gene>
    <name evidence="2" type="ORF">B0T26DRAFT_496209</name>
</gene>
<reference evidence="2" key="1">
    <citation type="submission" date="2023-06" db="EMBL/GenBank/DDBJ databases">
        <title>Genome-scale phylogeny and comparative genomics of the fungal order Sordariales.</title>
        <authorList>
            <consortium name="Lawrence Berkeley National Laboratory"/>
            <person name="Hensen N."/>
            <person name="Bonometti L."/>
            <person name="Westerberg I."/>
            <person name="Brannstrom I.O."/>
            <person name="Guillou S."/>
            <person name="Cros-Aarteil S."/>
            <person name="Calhoun S."/>
            <person name="Haridas S."/>
            <person name="Kuo A."/>
            <person name="Mondo S."/>
            <person name="Pangilinan J."/>
            <person name="Riley R."/>
            <person name="LaButti K."/>
            <person name="Andreopoulos B."/>
            <person name="Lipzen A."/>
            <person name="Chen C."/>
            <person name="Yanf M."/>
            <person name="Daum C."/>
            <person name="Ng V."/>
            <person name="Clum A."/>
            <person name="Steindorff A."/>
            <person name="Ohm R."/>
            <person name="Martin F."/>
            <person name="Silar P."/>
            <person name="Natvig D."/>
            <person name="Lalanne C."/>
            <person name="Gautier V."/>
            <person name="Ament-velasquez S.L."/>
            <person name="Kruys A."/>
            <person name="Hutchinson M.I."/>
            <person name="Powell A.J."/>
            <person name="Barry K."/>
            <person name="Miller A.N."/>
            <person name="Grigoriev I.V."/>
            <person name="Debuchy R."/>
            <person name="Gladieux P."/>
            <person name="Thoren M.H."/>
            <person name="Johannesson H."/>
        </authorList>
    </citation>
    <scope>NUCLEOTIDE SEQUENCE</scope>
    <source>
        <strain evidence="2">SMH2392-1A</strain>
    </source>
</reference>
<comment type="caution">
    <text evidence="2">The sequence shown here is derived from an EMBL/GenBank/DDBJ whole genome shotgun (WGS) entry which is preliminary data.</text>
</comment>
<evidence type="ECO:0000256" key="1">
    <source>
        <dbReference type="SAM" id="MobiDB-lite"/>
    </source>
</evidence>
<evidence type="ECO:0000313" key="3">
    <source>
        <dbReference type="Proteomes" id="UP001172101"/>
    </source>
</evidence>
<keyword evidence="3" id="KW-1185">Reference proteome</keyword>
<dbReference type="GeneID" id="85318621"/>
<proteinExistence type="predicted"/>
<feature type="region of interest" description="Disordered" evidence="1">
    <location>
        <begin position="87"/>
        <end position="117"/>
    </location>
</feature>
<dbReference type="Proteomes" id="UP001172101">
    <property type="component" value="Unassembled WGS sequence"/>
</dbReference>
<dbReference type="AlphaFoldDB" id="A0AA39ZTK6"/>
<dbReference type="EMBL" id="JAUIRO010000008">
    <property type="protein sequence ID" value="KAK0703362.1"/>
    <property type="molecule type" value="Genomic_DNA"/>
</dbReference>
<protein>
    <submittedName>
        <fullName evidence="2">Uncharacterized protein</fullName>
    </submittedName>
</protein>
<sequence length="310" mass="34456">MVRGRPCERPSNVYQRLWGFYSFAVPGSCVCVGITPHSSGRACPAAWGRALGGPRTGLAGLVGTRFITSPRTSRSFHTWALASHSARRASGKPHRIRQDEAQDRVGRTPTDTADPVTTMCRSNKNMATTSCTALYPARSFCMFLYARVKTAGYTRTHEHHRDIVVSDLVLARLGLFRQRSAGSMACHPLRRRSMVCHPLRRRSMVCHSLRRRSMACHPLTRPCARWTTLRKGRAAAGTIRDEPKSMARSDPGSYIFHWLWDGTLYRCPSRYGPCAQGGQPLGWSRLVGRARPASRVPRTLSTHDNGALGP</sequence>
<accession>A0AA39ZTK6</accession>
<dbReference type="RefSeq" id="XP_060290221.1">
    <property type="nucleotide sequence ID" value="XM_060435351.1"/>
</dbReference>
<organism evidence="2 3">
    <name type="scientific">Lasiosphaeria miniovina</name>
    <dbReference type="NCBI Taxonomy" id="1954250"/>
    <lineage>
        <taxon>Eukaryota</taxon>
        <taxon>Fungi</taxon>
        <taxon>Dikarya</taxon>
        <taxon>Ascomycota</taxon>
        <taxon>Pezizomycotina</taxon>
        <taxon>Sordariomycetes</taxon>
        <taxon>Sordariomycetidae</taxon>
        <taxon>Sordariales</taxon>
        <taxon>Lasiosphaeriaceae</taxon>
        <taxon>Lasiosphaeria</taxon>
    </lineage>
</organism>
<name>A0AA39ZTK6_9PEZI</name>
<evidence type="ECO:0000313" key="2">
    <source>
        <dbReference type="EMBL" id="KAK0703362.1"/>
    </source>
</evidence>
<feature type="compositionally biased region" description="Basic and acidic residues" evidence="1">
    <location>
        <begin position="96"/>
        <end position="106"/>
    </location>
</feature>